<dbReference type="GO" id="GO:0016829">
    <property type="term" value="F:lyase activity"/>
    <property type="evidence" value="ECO:0007669"/>
    <property type="project" value="UniProtKB-KW"/>
</dbReference>
<proteinExistence type="inferred from homology"/>
<feature type="binding site" evidence="3 5">
    <location>
        <position position="42"/>
    </location>
    <ligand>
        <name>substrate</name>
    </ligand>
</feature>
<evidence type="ECO:0000256" key="3">
    <source>
        <dbReference type="HAMAP-Rule" id="MF_01929"/>
    </source>
</evidence>
<dbReference type="Proteomes" id="UP000320146">
    <property type="component" value="Unassembled WGS sequence"/>
</dbReference>
<name>A0A520MU93_9GAMM</name>
<dbReference type="InterPro" id="IPR033747">
    <property type="entry name" value="PurE_ClassI"/>
</dbReference>
<dbReference type="SUPFAM" id="SSF52255">
    <property type="entry name" value="N5-CAIR mutase (phosphoribosylaminoimidazole carboxylase, PurE)"/>
    <property type="match status" value="1"/>
</dbReference>
<keyword evidence="1 3" id="KW-0658">Purine biosynthesis</keyword>
<dbReference type="EC" id="5.4.99.18" evidence="3 4"/>
<protein>
    <recommendedName>
        <fullName evidence="3 4">N5-carboxyaminoimidazole ribonucleotide mutase</fullName>
        <shortName evidence="3 4">N5-CAIR mutase</shortName>
        <ecNumber evidence="3 4">5.4.99.18</ecNumber>
    </recommendedName>
    <alternativeName>
        <fullName evidence="3">5-(carboxyamino)imidazole ribonucleotide mutase</fullName>
    </alternativeName>
</protein>
<reference evidence="7 8" key="1">
    <citation type="submission" date="2019-02" db="EMBL/GenBank/DDBJ databases">
        <title>Prokaryotic population dynamics and viral predation in marine succession experiment using metagenomics: the confinement effect.</title>
        <authorList>
            <person name="Haro-Moreno J.M."/>
            <person name="Rodriguez-Valera F."/>
            <person name="Lopez-Perez M."/>
        </authorList>
    </citation>
    <scope>NUCLEOTIDE SEQUENCE [LARGE SCALE GENOMIC DNA]</scope>
    <source>
        <strain evidence="7">MED-G166</strain>
    </source>
</reference>
<accession>A0A520MU93</accession>
<dbReference type="PIRSF" id="PIRSF001338">
    <property type="entry name" value="AIR_carboxylase"/>
    <property type="match status" value="1"/>
</dbReference>
<dbReference type="GO" id="GO:0034023">
    <property type="term" value="F:5-(carboxyamino)imidazole ribonucleotide mutase activity"/>
    <property type="evidence" value="ECO:0007669"/>
    <property type="project" value="UniProtKB-UniRule"/>
</dbReference>
<comment type="function">
    <text evidence="3 4">Catalyzes the conversion of N5-carboxyaminoimidazole ribonucleotide (N5-CAIR) to 4-carboxy-5-aminoimidazole ribonucleotide (CAIR).</text>
</comment>
<evidence type="ECO:0000256" key="5">
    <source>
        <dbReference type="PIRSR" id="PIRSR001338-1"/>
    </source>
</evidence>
<evidence type="ECO:0000259" key="6">
    <source>
        <dbReference type="SMART" id="SM01001"/>
    </source>
</evidence>
<dbReference type="InterPro" id="IPR024694">
    <property type="entry name" value="PurE_prokaryotes"/>
</dbReference>
<dbReference type="NCBIfam" id="TIGR01162">
    <property type="entry name" value="purE"/>
    <property type="match status" value="1"/>
</dbReference>
<dbReference type="InterPro" id="IPR000031">
    <property type="entry name" value="PurE_dom"/>
</dbReference>
<feature type="binding site" evidence="3 5">
    <location>
        <position position="12"/>
    </location>
    <ligand>
        <name>substrate</name>
    </ligand>
</feature>
<organism evidence="7 8">
    <name type="scientific">SAR86 cluster bacterium</name>
    <dbReference type="NCBI Taxonomy" id="2030880"/>
    <lineage>
        <taxon>Bacteria</taxon>
        <taxon>Pseudomonadati</taxon>
        <taxon>Pseudomonadota</taxon>
        <taxon>Gammaproteobacteria</taxon>
        <taxon>SAR86 cluster</taxon>
    </lineage>
</organism>
<evidence type="ECO:0000256" key="2">
    <source>
        <dbReference type="ARBA" id="ARBA00023235"/>
    </source>
</evidence>
<dbReference type="PANTHER" id="PTHR23046">
    <property type="entry name" value="PHOSPHORIBOSYLAMINOIMIDAZOLE CARBOXYLASE CATALYTIC SUBUNIT"/>
    <property type="match status" value="1"/>
</dbReference>
<comment type="pathway">
    <text evidence="3 4">Purine metabolism; IMP biosynthesis via de novo pathway; 5-amino-1-(5-phospho-D-ribosyl)imidazole-4-carboxylate from 5-amino-1-(5-phospho-D-ribosyl)imidazole (N5-CAIR route): step 2/2.</text>
</comment>
<keyword evidence="7" id="KW-0456">Lyase</keyword>
<evidence type="ECO:0000313" key="7">
    <source>
        <dbReference type="EMBL" id="RZO24790.1"/>
    </source>
</evidence>
<dbReference type="HAMAP" id="MF_01929">
    <property type="entry name" value="PurE_classI"/>
    <property type="match status" value="1"/>
</dbReference>
<feature type="binding site" evidence="3 5">
    <location>
        <position position="15"/>
    </location>
    <ligand>
        <name>substrate</name>
    </ligand>
</feature>
<gene>
    <name evidence="3 7" type="primary">purE</name>
    <name evidence="7" type="ORF">EVA99_00745</name>
</gene>
<dbReference type="GO" id="GO:0006189">
    <property type="term" value="P:'de novo' IMP biosynthetic process"/>
    <property type="evidence" value="ECO:0007669"/>
    <property type="project" value="UniProtKB-UniRule"/>
</dbReference>
<evidence type="ECO:0000256" key="1">
    <source>
        <dbReference type="ARBA" id="ARBA00022755"/>
    </source>
</evidence>
<dbReference type="UniPathway" id="UPA00074">
    <property type="reaction ID" value="UER00943"/>
</dbReference>
<dbReference type="SMART" id="SM01001">
    <property type="entry name" value="AIRC"/>
    <property type="match status" value="1"/>
</dbReference>
<sequence length="164" mass="17096">MDNIQVSVILGSDSDVDLGKAAIKSLRSFDIACELKVISAHRSPDILVDYLKTSKDRGCKAYIAIAGMAAHLAGAVAAHSSSPVLGVPTAHSLNGLDAILSTLQMPAGVPVATFAAGTAGATNAGIFAAQMLGVADNSMAEKMIDFKKELREKTIKKDQNLDRD</sequence>
<comment type="similarity">
    <text evidence="3">Belongs to the AIR carboxylase family. Class I subfamily.</text>
</comment>
<dbReference type="EMBL" id="SHBL01000003">
    <property type="protein sequence ID" value="RZO24790.1"/>
    <property type="molecule type" value="Genomic_DNA"/>
</dbReference>
<dbReference type="PANTHER" id="PTHR23046:SF2">
    <property type="entry name" value="PHOSPHORIBOSYLAMINOIMIDAZOLE CARBOXYLASE"/>
    <property type="match status" value="1"/>
</dbReference>
<dbReference type="Gene3D" id="3.40.50.1970">
    <property type="match status" value="1"/>
</dbReference>
<evidence type="ECO:0000256" key="4">
    <source>
        <dbReference type="PIRNR" id="PIRNR001338"/>
    </source>
</evidence>
<comment type="catalytic activity">
    <reaction evidence="3 4">
        <text>5-carboxyamino-1-(5-phospho-D-ribosyl)imidazole + H(+) = 5-amino-1-(5-phospho-D-ribosyl)imidazole-4-carboxylate</text>
        <dbReference type="Rhea" id="RHEA:13193"/>
        <dbReference type="ChEBI" id="CHEBI:15378"/>
        <dbReference type="ChEBI" id="CHEBI:58730"/>
        <dbReference type="ChEBI" id="CHEBI:77657"/>
        <dbReference type="EC" id="5.4.99.18"/>
    </reaction>
</comment>
<evidence type="ECO:0000313" key="8">
    <source>
        <dbReference type="Proteomes" id="UP000320146"/>
    </source>
</evidence>
<comment type="caution">
    <text evidence="7">The sequence shown here is derived from an EMBL/GenBank/DDBJ whole genome shotgun (WGS) entry which is preliminary data.</text>
</comment>
<dbReference type="AlphaFoldDB" id="A0A520MU93"/>
<dbReference type="Pfam" id="PF00731">
    <property type="entry name" value="AIRC"/>
    <property type="match status" value="1"/>
</dbReference>
<feature type="domain" description="PurE" evidence="6">
    <location>
        <begin position="4"/>
        <end position="154"/>
    </location>
</feature>
<keyword evidence="2 3" id="KW-0413">Isomerase</keyword>